<feature type="region of interest" description="Disordered" evidence="1">
    <location>
        <begin position="1"/>
        <end position="75"/>
    </location>
</feature>
<feature type="compositionally biased region" description="Pro residues" evidence="1">
    <location>
        <begin position="66"/>
        <end position="75"/>
    </location>
</feature>
<evidence type="ECO:0000313" key="2">
    <source>
        <dbReference type="EMBL" id="RKH36655.1"/>
    </source>
</evidence>
<gene>
    <name evidence="2" type="ORF">D7X12_32460</name>
</gene>
<keyword evidence="3" id="KW-1185">Reference proteome</keyword>
<comment type="caution">
    <text evidence="2">The sequence shown here is derived from an EMBL/GenBank/DDBJ whole genome shotgun (WGS) entry which is preliminary data.</text>
</comment>
<accession>A0A3A8N6B2</accession>
<proteinExistence type="predicted"/>
<sequence length="75" mass="8267">MTAQGGGGLEQHPGLPDPDAQGADHGLLGGGRRRAQGARDLEDGEQRRPQRPHPDERQQEVQRHQPPQPLPQQDR</sequence>
<name>A0A3A8N6B2_9BACT</name>
<protein>
    <submittedName>
        <fullName evidence="2">Uncharacterized protein</fullName>
    </submittedName>
</protein>
<dbReference type="RefSeq" id="WP_120629109.1">
    <property type="nucleotide sequence ID" value="NZ_RAWG01000291.1"/>
</dbReference>
<dbReference type="EMBL" id="RAWG01000291">
    <property type="protein sequence ID" value="RKH36655.1"/>
    <property type="molecule type" value="Genomic_DNA"/>
</dbReference>
<reference evidence="3" key="1">
    <citation type="submission" date="2018-09" db="EMBL/GenBank/DDBJ databases">
        <authorList>
            <person name="Livingstone P.G."/>
            <person name="Whitworth D.E."/>
        </authorList>
    </citation>
    <scope>NUCLEOTIDE SEQUENCE [LARGE SCALE GENOMIC DNA]</scope>
    <source>
        <strain evidence="3">CA040B</strain>
    </source>
</reference>
<feature type="compositionally biased region" description="Basic and acidic residues" evidence="1">
    <location>
        <begin position="37"/>
        <end position="63"/>
    </location>
</feature>
<evidence type="ECO:0000313" key="3">
    <source>
        <dbReference type="Proteomes" id="UP000273405"/>
    </source>
</evidence>
<dbReference type="Proteomes" id="UP000273405">
    <property type="component" value="Unassembled WGS sequence"/>
</dbReference>
<dbReference type="AlphaFoldDB" id="A0A3A8N6B2"/>
<organism evidence="2 3">
    <name type="scientific">Corallococcus sicarius</name>
    <dbReference type="NCBI Taxonomy" id="2316726"/>
    <lineage>
        <taxon>Bacteria</taxon>
        <taxon>Pseudomonadati</taxon>
        <taxon>Myxococcota</taxon>
        <taxon>Myxococcia</taxon>
        <taxon>Myxococcales</taxon>
        <taxon>Cystobacterineae</taxon>
        <taxon>Myxococcaceae</taxon>
        <taxon>Corallococcus</taxon>
    </lineage>
</organism>
<evidence type="ECO:0000256" key="1">
    <source>
        <dbReference type="SAM" id="MobiDB-lite"/>
    </source>
</evidence>